<sequence>MPRTVSEISKVVADAMRNLDATPMSDVLAADAVYELPFAGQRVEGRGEILAALAGGGERARALGVENVQVSTQETADGFAVELVVEGRSPHTGDQYRFPSSVGLLSVRDGEITAYRDYPNTAAVHTMVGAKTVFQRFLDASVANRWDDLADLYAEDAVVELPFAPDGIPAVTQGREVLRKRFHSVAGRRRITKADHVLVRETSDPEVLVTEFELHGEIGGEPSVSTYTLVMTIRDGRIVHSRDYSAPGPRR</sequence>
<dbReference type="RefSeq" id="WP_344868982.1">
    <property type="nucleotide sequence ID" value="NZ_BAAAZN010000031.1"/>
</dbReference>
<proteinExistence type="predicted"/>
<evidence type="ECO:0000313" key="2">
    <source>
        <dbReference type="EMBL" id="GAA3585409.1"/>
    </source>
</evidence>
<evidence type="ECO:0000313" key="3">
    <source>
        <dbReference type="Proteomes" id="UP001500689"/>
    </source>
</evidence>
<reference evidence="3" key="1">
    <citation type="journal article" date="2019" name="Int. J. Syst. Evol. Microbiol.">
        <title>The Global Catalogue of Microorganisms (GCM) 10K type strain sequencing project: providing services to taxonomists for standard genome sequencing and annotation.</title>
        <authorList>
            <consortium name="The Broad Institute Genomics Platform"/>
            <consortium name="The Broad Institute Genome Sequencing Center for Infectious Disease"/>
            <person name="Wu L."/>
            <person name="Ma J."/>
        </authorList>
    </citation>
    <scope>NUCLEOTIDE SEQUENCE [LARGE SCALE GENOMIC DNA]</scope>
    <source>
        <strain evidence="3">JCM 16898</strain>
    </source>
</reference>
<dbReference type="Proteomes" id="UP001500689">
    <property type="component" value="Unassembled WGS sequence"/>
</dbReference>
<feature type="domain" description="SnoaL-like" evidence="1">
    <location>
        <begin position="14"/>
        <end position="114"/>
    </location>
</feature>
<comment type="caution">
    <text evidence="2">The sequence shown here is derived from an EMBL/GenBank/DDBJ whole genome shotgun (WGS) entry which is preliminary data.</text>
</comment>
<accession>A0ABP6YKA9</accession>
<dbReference type="Gene3D" id="3.10.450.50">
    <property type="match status" value="2"/>
</dbReference>
<protein>
    <recommendedName>
        <fullName evidence="1">SnoaL-like domain-containing protein</fullName>
    </recommendedName>
</protein>
<evidence type="ECO:0000259" key="1">
    <source>
        <dbReference type="Pfam" id="PF12680"/>
    </source>
</evidence>
<dbReference type="SUPFAM" id="SSF54427">
    <property type="entry name" value="NTF2-like"/>
    <property type="match status" value="2"/>
</dbReference>
<keyword evidence="3" id="KW-1185">Reference proteome</keyword>
<organism evidence="2 3">
    <name type="scientific">Amycolatopsis ultiminotia</name>
    <dbReference type="NCBI Taxonomy" id="543629"/>
    <lineage>
        <taxon>Bacteria</taxon>
        <taxon>Bacillati</taxon>
        <taxon>Actinomycetota</taxon>
        <taxon>Actinomycetes</taxon>
        <taxon>Pseudonocardiales</taxon>
        <taxon>Pseudonocardiaceae</taxon>
        <taxon>Amycolatopsis</taxon>
    </lineage>
</organism>
<dbReference type="Pfam" id="PF12680">
    <property type="entry name" value="SnoaL_2"/>
    <property type="match status" value="2"/>
</dbReference>
<dbReference type="InterPro" id="IPR032710">
    <property type="entry name" value="NTF2-like_dom_sf"/>
</dbReference>
<name>A0ABP6YKA9_9PSEU</name>
<gene>
    <name evidence="2" type="ORF">GCM10022222_82470</name>
</gene>
<dbReference type="InterPro" id="IPR037401">
    <property type="entry name" value="SnoaL-like"/>
</dbReference>
<dbReference type="EMBL" id="BAAAZN010000031">
    <property type="protein sequence ID" value="GAA3585409.1"/>
    <property type="molecule type" value="Genomic_DNA"/>
</dbReference>
<feature type="domain" description="SnoaL-like" evidence="1">
    <location>
        <begin position="135"/>
        <end position="240"/>
    </location>
</feature>